<dbReference type="OrthoDB" id="5515308at2"/>
<evidence type="ECO:0000313" key="3">
    <source>
        <dbReference type="Proteomes" id="UP000199441"/>
    </source>
</evidence>
<feature type="transmembrane region" description="Helical" evidence="1">
    <location>
        <begin position="47"/>
        <end position="71"/>
    </location>
</feature>
<organism evidence="2 3">
    <name type="scientific">Litoreibacter albidus</name>
    <dbReference type="NCBI Taxonomy" id="670155"/>
    <lineage>
        <taxon>Bacteria</taxon>
        <taxon>Pseudomonadati</taxon>
        <taxon>Pseudomonadota</taxon>
        <taxon>Alphaproteobacteria</taxon>
        <taxon>Rhodobacterales</taxon>
        <taxon>Roseobacteraceae</taxon>
        <taxon>Litoreibacter</taxon>
    </lineage>
</organism>
<keyword evidence="1" id="KW-0812">Transmembrane</keyword>
<dbReference type="InterPro" id="IPR009305">
    <property type="entry name" value="Mpo1-like"/>
</dbReference>
<gene>
    <name evidence="2" type="ORF">SAMN04488001_3428</name>
</gene>
<name>A0A1H3CCY0_9RHOB</name>
<sequence length="166" mass="18808">MRGRVLHPALSRLTVFSMTKLAALLDEYEESHRHPVNIKIHWVAEPVAIFALMALAWSIPFPWINLMWPFLAGMLVYFARLSLRVTAVFLPVVAAFVAAIIWLDAQSGVTLWALALPAFGVAWVTLLLGHRIEGRVPSVFQNPNLIFIGPVWLVRRVFRKFGWPDP</sequence>
<dbReference type="STRING" id="670155.SAMN04488001_3428"/>
<keyword evidence="1" id="KW-1133">Transmembrane helix</keyword>
<dbReference type="AlphaFoldDB" id="A0A1H3CCY0"/>
<evidence type="ECO:0000256" key="1">
    <source>
        <dbReference type="SAM" id="Phobius"/>
    </source>
</evidence>
<keyword evidence="3" id="KW-1185">Reference proteome</keyword>
<evidence type="ECO:0000313" key="2">
    <source>
        <dbReference type="EMBL" id="SDX51349.1"/>
    </source>
</evidence>
<dbReference type="GO" id="GO:0016020">
    <property type="term" value="C:membrane"/>
    <property type="evidence" value="ECO:0007669"/>
    <property type="project" value="GOC"/>
</dbReference>
<accession>A0A1H3CCY0</accession>
<dbReference type="PANTHER" id="PTHR28026">
    <property type="entry name" value="DUF962 DOMAIN PROTEIN (AFU_ORTHOLOGUE AFUA_8G05310)"/>
    <property type="match status" value="1"/>
</dbReference>
<dbReference type="GO" id="GO:0046521">
    <property type="term" value="P:sphingoid catabolic process"/>
    <property type="evidence" value="ECO:0007669"/>
    <property type="project" value="TreeGrafter"/>
</dbReference>
<dbReference type="EMBL" id="FNOI01000008">
    <property type="protein sequence ID" value="SDX51349.1"/>
    <property type="molecule type" value="Genomic_DNA"/>
</dbReference>
<proteinExistence type="predicted"/>
<dbReference type="Proteomes" id="UP000199441">
    <property type="component" value="Unassembled WGS sequence"/>
</dbReference>
<feature type="transmembrane region" description="Helical" evidence="1">
    <location>
        <begin position="109"/>
        <end position="128"/>
    </location>
</feature>
<dbReference type="Pfam" id="PF06127">
    <property type="entry name" value="Mpo1-like"/>
    <property type="match status" value="1"/>
</dbReference>
<protein>
    <submittedName>
        <fullName evidence="2">Uncharacterized membrane protein YGL010W</fullName>
    </submittedName>
</protein>
<reference evidence="3" key="1">
    <citation type="submission" date="2016-10" db="EMBL/GenBank/DDBJ databases">
        <authorList>
            <person name="Varghese N."/>
            <person name="Submissions S."/>
        </authorList>
    </citation>
    <scope>NUCLEOTIDE SEQUENCE [LARGE SCALE GENOMIC DNA]</scope>
    <source>
        <strain evidence="3">DSM 26922</strain>
    </source>
</reference>
<feature type="transmembrane region" description="Helical" evidence="1">
    <location>
        <begin position="83"/>
        <end position="103"/>
    </location>
</feature>
<dbReference type="PANTHER" id="PTHR28026:SF9">
    <property type="entry name" value="2-HYDROXY-PALMITIC ACID DIOXYGENASE MPO1"/>
    <property type="match status" value="1"/>
</dbReference>
<keyword evidence="1" id="KW-0472">Membrane</keyword>